<dbReference type="InterPro" id="IPR002872">
    <property type="entry name" value="Proline_DH_dom"/>
</dbReference>
<evidence type="ECO:0000313" key="4">
    <source>
        <dbReference type="Proteomes" id="UP000245647"/>
    </source>
</evidence>
<dbReference type="OrthoDB" id="1401444at2"/>
<comment type="caution">
    <text evidence="3">The sequence shown here is derived from an EMBL/GenBank/DDBJ whole genome shotgun (WGS) entry which is preliminary data.</text>
</comment>
<dbReference type="Gene3D" id="3.20.20.220">
    <property type="match status" value="1"/>
</dbReference>
<dbReference type="GO" id="GO:0071949">
    <property type="term" value="F:FAD binding"/>
    <property type="evidence" value="ECO:0007669"/>
    <property type="project" value="TreeGrafter"/>
</dbReference>
<keyword evidence="1" id="KW-0560">Oxidoreductase</keyword>
<evidence type="ECO:0000313" key="3">
    <source>
        <dbReference type="EMBL" id="PWG81200.1"/>
    </source>
</evidence>
<reference evidence="3 4" key="1">
    <citation type="submission" date="2018-04" db="EMBL/GenBank/DDBJ databases">
        <title>Pedobacter chongqingensis sp. nov., isolated from a rottenly hemp rope.</title>
        <authorList>
            <person name="Cai Y."/>
        </authorList>
    </citation>
    <scope>NUCLEOTIDE SEQUENCE [LARGE SCALE GENOMIC DNA]</scope>
    <source>
        <strain evidence="3 4">FJ4-8</strain>
    </source>
</reference>
<dbReference type="PANTHER" id="PTHR13914:SF0">
    <property type="entry name" value="PROLINE DEHYDROGENASE 1, MITOCHONDRIAL"/>
    <property type="match status" value="1"/>
</dbReference>
<name>A0A2U2PIJ6_9SPHI</name>
<organism evidence="3 4">
    <name type="scientific">Pararcticibacter amylolyticus</name>
    <dbReference type="NCBI Taxonomy" id="2173175"/>
    <lineage>
        <taxon>Bacteria</taxon>
        <taxon>Pseudomonadati</taxon>
        <taxon>Bacteroidota</taxon>
        <taxon>Sphingobacteriia</taxon>
        <taxon>Sphingobacteriales</taxon>
        <taxon>Sphingobacteriaceae</taxon>
        <taxon>Pararcticibacter</taxon>
    </lineage>
</organism>
<dbReference type="SUPFAM" id="SSF51730">
    <property type="entry name" value="FAD-linked oxidoreductase"/>
    <property type="match status" value="1"/>
</dbReference>
<sequence>MESKSEAYPKSVQLPDFNNTEIAFRGKSSDDLKRAYWLFKAIGNNFLVKVGPGITNSAIKMGLPVIPLIKKTIFAQFCGGESIDECDATIAQLAAGGVGTILDYSVEGKQEERSFIETAEEIMAIIRKAKTDPRIPLTVFKPTGVARFELLKKVSAGDKLTTGEEAEYVKVKARINQICRLAYELDVPVMVDAEESWIQNAIDDITLSMMSLYNHEKPIVFNTYQLYRHDKLESLKTDIAQAEAEGFVLGAKLVRGAYMEKERERAQRMGYPSPINATKEATDRDYDAAMKFCVEHLDHACFVAGTHNEDSCRLLVELIHKHGLDHNHPHVYFSQLLGMSDNLSFNLGHSGYNVTKYVPYGPVKSVLPYLFRRAEENTAIAGQMGRELKLIVKEKERRRK</sequence>
<dbReference type="GO" id="GO:0010133">
    <property type="term" value="P:L-proline catabolic process to L-glutamate"/>
    <property type="evidence" value="ECO:0007669"/>
    <property type="project" value="TreeGrafter"/>
</dbReference>
<gene>
    <name evidence="3" type="ORF">DDR33_07385</name>
</gene>
<dbReference type="PANTHER" id="PTHR13914">
    <property type="entry name" value="PROLINE OXIDASE"/>
    <property type="match status" value="1"/>
</dbReference>
<dbReference type="AlphaFoldDB" id="A0A2U2PIJ6"/>
<dbReference type="Proteomes" id="UP000245647">
    <property type="component" value="Unassembled WGS sequence"/>
</dbReference>
<keyword evidence="4" id="KW-1185">Reference proteome</keyword>
<evidence type="ECO:0000259" key="2">
    <source>
        <dbReference type="Pfam" id="PF01619"/>
    </source>
</evidence>
<dbReference type="GO" id="GO:0004657">
    <property type="term" value="F:proline dehydrogenase activity"/>
    <property type="evidence" value="ECO:0007669"/>
    <property type="project" value="InterPro"/>
</dbReference>
<dbReference type="Pfam" id="PF01619">
    <property type="entry name" value="Pro_dh"/>
    <property type="match status" value="1"/>
</dbReference>
<dbReference type="RefSeq" id="WP_109415142.1">
    <property type="nucleotide sequence ID" value="NZ_QEAS01000005.1"/>
</dbReference>
<dbReference type="InterPro" id="IPR015659">
    <property type="entry name" value="Proline_oxidase"/>
</dbReference>
<proteinExistence type="predicted"/>
<protein>
    <submittedName>
        <fullName evidence="3">Proline dehydrogenase</fullName>
    </submittedName>
</protein>
<feature type="domain" description="Proline dehydrogenase" evidence="2">
    <location>
        <begin position="88"/>
        <end position="384"/>
    </location>
</feature>
<evidence type="ECO:0000256" key="1">
    <source>
        <dbReference type="ARBA" id="ARBA00023002"/>
    </source>
</evidence>
<accession>A0A2U2PIJ6</accession>
<dbReference type="InterPro" id="IPR029041">
    <property type="entry name" value="FAD-linked_oxidoreductase-like"/>
</dbReference>
<dbReference type="EMBL" id="QEAS01000005">
    <property type="protein sequence ID" value="PWG81200.1"/>
    <property type="molecule type" value="Genomic_DNA"/>
</dbReference>